<dbReference type="EMBL" id="SOAG01000016">
    <property type="protein sequence ID" value="TDS57189.1"/>
    <property type="molecule type" value="Genomic_DNA"/>
</dbReference>
<evidence type="ECO:0000313" key="4">
    <source>
        <dbReference type="Proteomes" id="UP000295215"/>
    </source>
</evidence>
<dbReference type="EMBL" id="SOAG01000018">
    <property type="protein sequence ID" value="TDS56853.1"/>
    <property type="molecule type" value="Genomic_DNA"/>
</dbReference>
<organism evidence="2 4">
    <name type="scientific">Myroides indicus</name>
    <dbReference type="NCBI Taxonomy" id="1323422"/>
    <lineage>
        <taxon>Bacteria</taxon>
        <taxon>Pseudomonadati</taxon>
        <taxon>Bacteroidota</taxon>
        <taxon>Flavobacteriia</taxon>
        <taxon>Flavobacteriales</taxon>
        <taxon>Flavobacteriaceae</taxon>
        <taxon>Myroides</taxon>
    </lineage>
</organism>
<sequence>MTTQQKIIKNKLGVLELAQHLGNVSKA</sequence>
<dbReference type="EMBL" id="SOAG01000053">
    <property type="protein sequence ID" value="TDS50604.1"/>
    <property type="molecule type" value="Genomic_DNA"/>
</dbReference>
<protein>
    <submittedName>
        <fullName evidence="2">Uncharacterized protein</fullName>
    </submittedName>
</protein>
<accession>A0A4R7F111</accession>
<dbReference type="AlphaFoldDB" id="A0A4R7F111"/>
<evidence type="ECO:0000313" key="3">
    <source>
        <dbReference type="EMBL" id="TDS57189.1"/>
    </source>
</evidence>
<reference evidence="2 4" key="1">
    <citation type="submission" date="2019-03" db="EMBL/GenBank/DDBJ databases">
        <title>Genomic Encyclopedia of Archaeal and Bacterial Type Strains, Phase II (KMG-II): from individual species to whole genera.</title>
        <authorList>
            <person name="Goeker M."/>
        </authorList>
    </citation>
    <scope>NUCLEOTIDE SEQUENCE [LARGE SCALE GENOMIC DNA]</scope>
    <source>
        <strain evidence="2 4">DSM 28213</strain>
    </source>
</reference>
<gene>
    <name evidence="3" type="ORF">C8P70_1161</name>
    <name evidence="2" type="ORF">C8P70_1181</name>
    <name evidence="1" type="ORF">C8P70_1531</name>
</gene>
<feature type="non-terminal residue" evidence="2">
    <location>
        <position position="27"/>
    </location>
</feature>
<evidence type="ECO:0000313" key="1">
    <source>
        <dbReference type="EMBL" id="TDS50604.1"/>
    </source>
</evidence>
<evidence type="ECO:0000313" key="2">
    <source>
        <dbReference type="EMBL" id="TDS56853.1"/>
    </source>
</evidence>
<name>A0A4R7F111_9FLAO</name>
<dbReference type="Proteomes" id="UP000295215">
    <property type="component" value="Unassembled WGS sequence"/>
</dbReference>
<keyword evidence="4" id="KW-1185">Reference proteome</keyword>
<comment type="caution">
    <text evidence="2">The sequence shown here is derived from an EMBL/GenBank/DDBJ whole genome shotgun (WGS) entry which is preliminary data.</text>
</comment>
<proteinExistence type="predicted"/>